<dbReference type="EMBL" id="LS483466">
    <property type="protein sequence ID" value="SQI27108.1"/>
    <property type="molecule type" value="Genomic_DNA"/>
</dbReference>
<sequence length="106" mass="12639">MQKNQRDIDNFLASSRELRNSAQQLSHYYIYHPEIRMRFLSEEEAFIRHIEKEISLNCLSYAGGSMLIKEEIENLAKKKFVLDAKAARLYLIAERERKKQFCHHHA</sequence>
<keyword evidence="2" id="KW-1185">Reference proteome</keyword>
<reference evidence="1 2" key="1">
    <citation type="submission" date="2018-06" db="EMBL/GenBank/DDBJ databases">
        <authorList>
            <consortium name="Pathogen Informatics"/>
            <person name="Doyle S."/>
        </authorList>
    </citation>
    <scope>NUCLEOTIDE SEQUENCE [LARGE SCALE GENOMIC DNA]</scope>
    <source>
        <strain evidence="1 2">NCTC7307</strain>
    </source>
</reference>
<protein>
    <submittedName>
        <fullName evidence="1">Uncharacterized protein</fullName>
    </submittedName>
</protein>
<accession>A0A2X4TWQ3</accession>
<name>A0A2X4TWQ3_SALER</name>
<organism evidence="1 2">
    <name type="scientific">Salmonella enterica subsp. arizonae</name>
    <dbReference type="NCBI Taxonomy" id="59203"/>
    <lineage>
        <taxon>Bacteria</taxon>
        <taxon>Pseudomonadati</taxon>
        <taxon>Pseudomonadota</taxon>
        <taxon>Gammaproteobacteria</taxon>
        <taxon>Enterobacterales</taxon>
        <taxon>Enterobacteriaceae</taxon>
        <taxon>Salmonella</taxon>
    </lineage>
</organism>
<gene>
    <name evidence="1" type="ORF">NCTC7307_04485</name>
</gene>
<evidence type="ECO:0000313" key="2">
    <source>
        <dbReference type="Proteomes" id="UP000248731"/>
    </source>
</evidence>
<evidence type="ECO:0000313" key="1">
    <source>
        <dbReference type="EMBL" id="SQI27108.1"/>
    </source>
</evidence>
<dbReference type="AlphaFoldDB" id="A0A2X4TWQ3"/>
<dbReference type="Proteomes" id="UP000248731">
    <property type="component" value="Chromosome 1"/>
</dbReference>
<proteinExistence type="predicted"/>